<dbReference type="Gene3D" id="3.10.105.10">
    <property type="entry name" value="Dipeptide-binding Protein, Domain 3"/>
    <property type="match status" value="1"/>
</dbReference>
<dbReference type="PIRSF" id="PIRSF002741">
    <property type="entry name" value="MppA"/>
    <property type="match status" value="1"/>
</dbReference>
<name>A0A7W0CG28_9ACTN</name>
<dbReference type="PANTHER" id="PTHR30290">
    <property type="entry name" value="PERIPLASMIC BINDING COMPONENT OF ABC TRANSPORTER"/>
    <property type="match status" value="1"/>
</dbReference>
<dbReference type="GO" id="GO:0042597">
    <property type="term" value="C:periplasmic space"/>
    <property type="evidence" value="ECO:0007669"/>
    <property type="project" value="UniProtKB-ARBA"/>
</dbReference>
<dbReference type="SUPFAM" id="SSF53850">
    <property type="entry name" value="Periplasmic binding protein-like II"/>
    <property type="match status" value="1"/>
</dbReference>
<evidence type="ECO:0000256" key="2">
    <source>
        <dbReference type="SAM" id="SignalP"/>
    </source>
</evidence>
<feature type="chain" id="PRO_5039657482" evidence="2">
    <location>
        <begin position="20"/>
        <end position="590"/>
    </location>
</feature>
<dbReference type="Proteomes" id="UP000530928">
    <property type="component" value="Unassembled WGS sequence"/>
</dbReference>
<dbReference type="InterPro" id="IPR039424">
    <property type="entry name" value="SBP_5"/>
</dbReference>
<proteinExistence type="predicted"/>
<gene>
    <name evidence="4" type="ORF">HNR30_001889</name>
</gene>
<dbReference type="GO" id="GO:1904680">
    <property type="term" value="F:peptide transmembrane transporter activity"/>
    <property type="evidence" value="ECO:0007669"/>
    <property type="project" value="TreeGrafter"/>
</dbReference>
<keyword evidence="2" id="KW-0732">Signal</keyword>
<dbReference type="InterPro" id="IPR030678">
    <property type="entry name" value="Peptide/Ni-bd"/>
</dbReference>
<dbReference type="CDD" id="cd08509">
    <property type="entry name" value="PBP2_TmCBP_oligosaccharides_like"/>
    <property type="match status" value="1"/>
</dbReference>
<organism evidence="4 5">
    <name type="scientific">Nonomuraea soli</name>
    <dbReference type="NCBI Taxonomy" id="1032476"/>
    <lineage>
        <taxon>Bacteria</taxon>
        <taxon>Bacillati</taxon>
        <taxon>Actinomycetota</taxon>
        <taxon>Actinomycetes</taxon>
        <taxon>Streptosporangiales</taxon>
        <taxon>Streptosporangiaceae</taxon>
        <taxon>Nonomuraea</taxon>
    </lineage>
</organism>
<feature type="region of interest" description="Disordered" evidence="1">
    <location>
        <begin position="23"/>
        <end position="80"/>
    </location>
</feature>
<dbReference type="PROSITE" id="PS51257">
    <property type="entry name" value="PROKAR_LIPOPROTEIN"/>
    <property type="match status" value="1"/>
</dbReference>
<dbReference type="RefSeq" id="WP_181609363.1">
    <property type="nucleotide sequence ID" value="NZ_BAABAM010000006.1"/>
</dbReference>
<comment type="caution">
    <text evidence="4">The sequence shown here is derived from an EMBL/GenBank/DDBJ whole genome shotgun (WGS) entry which is preliminary data.</text>
</comment>
<feature type="signal peptide" evidence="2">
    <location>
        <begin position="1"/>
        <end position="19"/>
    </location>
</feature>
<feature type="compositionally biased region" description="Low complexity" evidence="1">
    <location>
        <begin position="23"/>
        <end position="53"/>
    </location>
</feature>
<evidence type="ECO:0000313" key="4">
    <source>
        <dbReference type="EMBL" id="MBA2890548.1"/>
    </source>
</evidence>
<evidence type="ECO:0000313" key="5">
    <source>
        <dbReference type="Proteomes" id="UP000530928"/>
    </source>
</evidence>
<dbReference type="GO" id="GO:0015833">
    <property type="term" value="P:peptide transport"/>
    <property type="evidence" value="ECO:0007669"/>
    <property type="project" value="TreeGrafter"/>
</dbReference>
<feature type="domain" description="Solute-binding protein family 5" evidence="3">
    <location>
        <begin position="103"/>
        <end position="481"/>
    </location>
</feature>
<protein>
    <submittedName>
        <fullName evidence="4">Peptide/nickel transport system substrate-binding protein</fullName>
    </submittedName>
</protein>
<dbReference type="PANTHER" id="PTHR30290:SF82">
    <property type="entry name" value="ABC-TYPE DIPEPTIDE_OLIGOPEPTIDE TRANSPORT SYSTEM, PERIPLASMIC COMPONENT"/>
    <property type="match status" value="1"/>
</dbReference>
<keyword evidence="5" id="KW-1185">Reference proteome</keyword>
<dbReference type="AlphaFoldDB" id="A0A7W0CG28"/>
<dbReference type="EMBL" id="JACDUR010000002">
    <property type="protein sequence ID" value="MBA2890548.1"/>
    <property type="molecule type" value="Genomic_DNA"/>
</dbReference>
<reference evidence="4 5" key="1">
    <citation type="submission" date="2020-07" db="EMBL/GenBank/DDBJ databases">
        <title>Genomic Encyclopedia of Type Strains, Phase IV (KMG-IV): sequencing the most valuable type-strain genomes for metagenomic binning, comparative biology and taxonomic classification.</title>
        <authorList>
            <person name="Goeker M."/>
        </authorList>
    </citation>
    <scope>NUCLEOTIDE SEQUENCE [LARGE SCALE GENOMIC DNA]</scope>
    <source>
        <strain evidence="4 5">DSM 45533</strain>
    </source>
</reference>
<dbReference type="GO" id="GO:0043190">
    <property type="term" value="C:ATP-binding cassette (ABC) transporter complex"/>
    <property type="evidence" value="ECO:0007669"/>
    <property type="project" value="InterPro"/>
</dbReference>
<dbReference type="InterPro" id="IPR000914">
    <property type="entry name" value="SBP_5_dom"/>
</dbReference>
<evidence type="ECO:0000256" key="1">
    <source>
        <dbReference type="SAM" id="MobiDB-lite"/>
    </source>
</evidence>
<evidence type="ECO:0000259" key="3">
    <source>
        <dbReference type="Pfam" id="PF00496"/>
    </source>
</evidence>
<dbReference type="Pfam" id="PF00496">
    <property type="entry name" value="SBP_bac_5"/>
    <property type="match status" value="1"/>
</dbReference>
<accession>A0A7W0CG28</accession>
<dbReference type="Gene3D" id="3.90.76.10">
    <property type="entry name" value="Dipeptide-binding Protein, Domain 1"/>
    <property type="match status" value="1"/>
</dbReference>
<dbReference type="Gene3D" id="3.40.190.10">
    <property type="entry name" value="Periplasmic binding protein-like II"/>
    <property type="match status" value="1"/>
</dbReference>
<sequence length="590" mass="65008">MRNSWRLLTPLVAAGLAVAACSSGGTPQTGGQASPGGSAPPATQPAQQPAQAGEFPRNETLYSTGTMWGPPANFNPMDEGNHATGTVGLVYETLFHFDTNAKKLTPWLAESGSWTDDKTYVVKLRSGVTWNDGKPFTAKDVAFTYGLGKIKGSAFAHVWDWLEAVEATDDQTVTVKFKTAKYSQWDFELYQRAIVPQHLWEGKDDKDVLTGMNENPVGTGAYKYLSHADDRVVYQRRDDWWGKTALNMEPKPKYFVHIVTPSNEVALGLFMQKQLDLANNYIPGMNRIAGEASGIHTYYPQAPYNLSANTAWLVPNTTKKPLNDAAFRKALATSVDVPSIVKNVYGEVVQAASPTGLLPGWKDFDDQAVIGEKGFTFNTDNAKKMLADAGYKDTDGDGLVENKDGSKISLKLITPAGWSDWNQSASVIATSAKAAGIDVTAETPDFPALLEARNAGKFDLVINNERQLSVSPWTYYDYLFRQPVNEVQNTVNFGRYENKQAWDLVQQLDAVKTDDVEGMKKVISQLQAIHLDELPAIPLWYNGVWSQASNGVWKNWGADGGANKYPAVFWRHWFEMGGFETLTQLQTNGS</sequence>